<organism evidence="2 3">
    <name type="scientific">Volvox reticuliferus</name>
    <dbReference type="NCBI Taxonomy" id="1737510"/>
    <lineage>
        <taxon>Eukaryota</taxon>
        <taxon>Viridiplantae</taxon>
        <taxon>Chlorophyta</taxon>
        <taxon>core chlorophytes</taxon>
        <taxon>Chlorophyceae</taxon>
        <taxon>CS clade</taxon>
        <taxon>Chlamydomonadales</taxon>
        <taxon>Volvocaceae</taxon>
        <taxon>Volvox</taxon>
    </lineage>
</organism>
<dbReference type="AlphaFoldDB" id="A0A8J4FU97"/>
<dbReference type="Proteomes" id="UP000747110">
    <property type="component" value="Unassembled WGS sequence"/>
</dbReference>
<dbReference type="EMBL" id="BNCP01000038">
    <property type="protein sequence ID" value="GIL87163.1"/>
    <property type="molecule type" value="Genomic_DNA"/>
</dbReference>
<protein>
    <submittedName>
        <fullName evidence="2">Uncharacterized protein</fullName>
    </submittedName>
</protein>
<evidence type="ECO:0000313" key="2">
    <source>
        <dbReference type="EMBL" id="GIL87163.1"/>
    </source>
</evidence>
<sequence>TFWGTARERTGPGICTFLKSQDSHNIFQVRRVIIEDGSYTDLVRIDEDGLERAASQAAMGVLHLPSSSSWHQRADEHTAAATDIRNTCEPDEYDGSGYNDSIDNDAGGECSVGEREFAGGSLLARVRELADITWPLTSKDVVINEERMIRRVVAVQLAKVGAFSHDMSCLMSKVGSWVHRNMYWRNDQAAAGDVRNLGVILRDKESRGVFLLCRNEWKNANALYLDFRMLQTAARANGYSSGGASDAPIERQCAVRLVCPTRRALAEDDRLIAQDTQQRHLDQEAWSHDFQPRPRPQLHAE</sequence>
<feature type="non-terminal residue" evidence="2">
    <location>
        <position position="1"/>
    </location>
</feature>
<keyword evidence="3" id="KW-1185">Reference proteome</keyword>
<reference evidence="2" key="1">
    <citation type="journal article" date="2021" name="Proc. Natl. Acad. Sci. U.S.A.">
        <title>Three genomes in the algal genus Volvox reveal the fate of a haploid sex-determining region after a transition to homothallism.</title>
        <authorList>
            <person name="Yamamoto K."/>
            <person name="Hamaji T."/>
            <person name="Kawai-Toyooka H."/>
            <person name="Matsuzaki R."/>
            <person name="Takahashi F."/>
            <person name="Nishimura Y."/>
            <person name="Kawachi M."/>
            <person name="Noguchi H."/>
            <person name="Minakuchi Y."/>
            <person name="Umen J.G."/>
            <person name="Toyoda A."/>
            <person name="Nozaki H."/>
        </authorList>
    </citation>
    <scope>NUCLEOTIDE SEQUENCE</scope>
    <source>
        <strain evidence="2">NIES-3786</strain>
    </source>
</reference>
<gene>
    <name evidence="2" type="ORF">Vretifemale_15270</name>
</gene>
<comment type="caution">
    <text evidence="2">The sequence shown here is derived from an EMBL/GenBank/DDBJ whole genome shotgun (WGS) entry which is preliminary data.</text>
</comment>
<proteinExistence type="predicted"/>
<evidence type="ECO:0000256" key="1">
    <source>
        <dbReference type="SAM" id="MobiDB-lite"/>
    </source>
</evidence>
<dbReference type="OrthoDB" id="549150at2759"/>
<feature type="non-terminal residue" evidence="2">
    <location>
        <position position="301"/>
    </location>
</feature>
<evidence type="ECO:0000313" key="3">
    <source>
        <dbReference type="Proteomes" id="UP000747110"/>
    </source>
</evidence>
<accession>A0A8J4FU97</accession>
<feature type="region of interest" description="Disordered" evidence="1">
    <location>
        <begin position="73"/>
        <end position="100"/>
    </location>
</feature>
<name>A0A8J4FU97_9CHLO</name>